<dbReference type="GeneID" id="17326910"/>
<dbReference type="STRING" id="2769.R7QP68"/>
<evidence type="ECO:0000256" key="6">
    <source>
        <dbReference type="ARBA" id="ARBA00023136"/>
    </source>
</evidence>
<dbReference type="InterPro" id="IPR001757">
    <property type="entry name" value="P_typ_ATPase"/>
</dbReference>
<feature type="transmembrane region" description="Helical" evidence="7">
    <location>
        <begin position="101"/>
        <end position="118"/>
    </location>
</feature>
<dbReference type="PANTHER" id="PTHR24092:SF150">
    <property type="entry name" value="PHOSPHOLIPID-TRANSPORTING ATPASE"/>
    <property type="match status" value="1"/>
</dbReference>
<dbReference type="Gramene" id="CDF39281">
    <property type="protein sequence ID" value="CDF39281"/>
    <property type="gene ID" value="CHC_T00000226001"/>
</dbReference>
<dbReference type="OrthoDB" id="377733at2759"/>
<evidence type="ECO:0000256" key="4">
    <source>
        <dbReference type="ARBA" id="ARBA00022842"/>
    </source>
</evidence>
<evidence type="ECO:0000256" key="7">
    <source>
        <dbReference type="SAM" id="Phobius"/>
    </source>
</evidence>
<dbReference type="GO" id="GO:0046872">
    <property type="term" value="F:metal ion binding"/>
    <property type="evidence" value="ECO:0007669"/>
    <property type="project" value="UniProtKB-KW"/>
</dbReference>
<dbReference type="GO" id="GO:0016887">
    <property type="term" value="F:ATP hydrolysis activity"/>
    <property type="evidence" value="ECO:0007669"/>
    <property type="project" value="InterPro"/>
</dbReference>
<feature type="domain" description="P-type ATPase C-terminal" evidence="8">
    <location>
        <begin position="80"/>
        <end position="225"/>
    </location>
</feature>
<dbReference type="PANTHER" id="PTHR24092">
    <property type="entry name" value="PROBABLE PHOSPHOLIPID-TRANSPORTING ATPASE"/>
    <property type="match status" value="1"/>
</dbReference>
<evidence type="ECO:0000259" key="8">
    <source>
        <dbReference type="Pfam" id="PF16212"/>
    </source>
</evidence>
<sequence length="229" mass="25427">MARSVIACRVSPKQKTEIVELVRRLDKDKVTLAIGDGANDVGMIQAAHVGMGIVSLEGQEAKLASDYCIGQFRFLGRLMLTYWAFFSAFSGQPLLDPWMGGLYNLLLASLPLIVFGIFDQELTAEYALAFPEMYSKGQSNTAYNFRVFLSWILSAIWQSAVVFFVCFWGFGDIPQAGGQMLGMWAFGTVVFSVVIFTVHVMLLVYQSSWTKLSASLFFVSFATFASSYL</sequence>
<keyword evidence="2 7" id="KW-0812">Transmembrane</keyword>
<evidence type="ECO:0000256" key="2">
    <source>
        <dbReference type="ARBA" id="ARBA00022692"/>
    </source>
</evidence>
<evidence type="ECO:0000256" key="3">
    <source>
        <dbReference type="ARBA" id="ARBA00022723"/>
    </source>
</evidence>
<dbReference type="InterPro" id="IPR032630">
    <property type="entry name" value="P_typ_ATPase_c"/>
</dbReference>
<feature type="transmembrane region" description="Helical" evidence="7">
    <location>
        <begin position="148"/>
        <end position="170"/>
    </location>
</feature>
<dbReference type="AlphaFoldDB" id="R7QP68"/>
<dbReference type="Gene3D" id="3.40.50.1000">
    <property type="entry name" value="HAD superfamily/HAD-like"/>
    <property type="match status" value="1"/>
</dbReference>
<protein>
    <recommendedName>
        <fullName evidence="8">P-type ATPase C-terminal domain-containing protein</fullName>
    </recommendedName>
</protein>
<dbReference type="Proteomes" id="UP000012073">
    <property type="component" value="Unassembled WGS sequence"/>
</dbReference>
<dbReference type="PhylomeDB" id="R7QP68"/>
<dbReference type="RefSeq" id="XP_005719192.1">
    <property type="nucleotide sequence ID" value="XM_005719135.1"/>
</dbReference>
<keyword evidence="6 7" id="KW-0472">Membrane</keyword>
<dbReference type="Pfam" id="PF16212">
    <property type="entry name" value="PhoLip_ATPase_C"/>
    <property type="match status" value="1"/>
</dbReference>
<dbReference type="SUPFAM" id="SSF56784">
    <property type="entry name" value="HAD-like"/>
    <property type="match status" value="1"/>
</dbReference>
<feature type="transmembrane region" description="Helical" evidence="7">
    <location>
        <begin position="74"/>
        <end position="95"/>
    </location>
</feature>
<evidence type="ECO:0000313" key="9">
    <source>
        <dbReference type="EMBL" id="CDF39281.1"/>
    </source>
</evidence>
<accession>R7QP68</accession>
<dbReference type="SUPFAM" id="SSF81665">
    <property type="entry name" value="Calcium ATPase, transmembrane domain M"/>
    <property type="match status" value="1"/>
</dbReference>
<dbReference type="InterPro" id="IPR023298">
    <property type="entry name" value="ATPase_P-typ_TM_dom_sf"/>
</dbReference>
<dbReference type="EMBL" id="HG002017">
    <property type="protein sequence ID" value="CDF39281.1"/>
    <property type="molecule type" value="Genomic_DNA"/>
</dbReference>
<evidence type="ECO:0000256" key="5">
    <source>
        <dbReference type="ARBA" id="ARBA00022989"/>
    </source>
</evidence>
<dbReference type="InterPro" id="IPR036412">
    <property type="entry name" value="HAD-like_sf"/>
</dbReference>
<keyword evidence="3" id="KW-0479">Metal-binding</keyword>
<evidence type="ECO:0000313" key="10">
    <source>
        <dbReference type="Proteomes" id="UP000012073"/>
    </source>
</evidence>
<dbReference type="KEGG" id="ccp:CHC_T00000226001"/>
<keyword evidence="5 7" id="KW-1133">Transmembrane helix</keyword>
<name>R7QP68_CHOCR</name>
<gene>
    <name evidence="9" type="ORF">CHC_T00000226001</name>
</gene>
<comment type="subcellular location">
    <subcellularLocation>
        <location evidence="1">Membrane</location>
        <topology evidence="1">Multi-pass membrane protein</topology>
    </subcellularLocation>
</comment>
<feature type="transmembrane region" description="Helical" evidence="7">
    <location>
        <begin position="182"/>
        <end position="205"/>
    </location>
</feature>
<proteinExistence type="predicted"/>
<evidence type="ECO:0000256" key="1">
    <source>
        <dbReference type="ARBA" id="ARBA00004141"/>
    </source>
</evidence>
<dbReference type="NCBIfam" id="TIGR01494">
    <property type="entry name" value="ATPase_P-type"/>
    <property type="match status" value="1"/>
</dbReference>
<keyword evidence="4" id="KW-0460">Magnesium</keyword>
<organism evidence="9 10">
    <name type="scientific">Chondrus crispus</name>
    <name type="common">Carrageen Irish moss</name>
    <name type="synonym">Polymorpha crispa</name>
    <dbReference type="NCBI Taxonomy" id="2769"/>
    <lineage>
        <taxon>Eukaryota</taxon>
        <taxon>Rhodophyta</taxon>
        <taxon>Florideophyceae</taxon>
        <taxon>Rhodymeniophycidae</taxon>
        <taxon>Gigartinales</taxon>
        <taxon>Gigartinaceae</taxon>
        <taxon>Chondrus</taxon>
    </lineage>
</organism>
<dbReference type="GO" id="GO:0005524">
    <property type="term" value="F:ATP binding"/>
    <property type="evidence" value="ECO:0007669"/>
    <property type="project" value="InterPro"/>
</dbReference>
<dbReference type="InterPro" id="IPR023214">
    <property type="entry name" value="HAD_sf"/>
</dbReference>
<dbReference type="GO" id="GO:0005886">
    <property type="term" value="C:plasma membrane"/>
    <property type="evidence" value="ECO:0007669"/>
    <property type="project" value="TreeGrafter"/>
</dbReference>
<dbReference type="OMA" id="HEFIADV"/>
<dbReference type="GO" id="GO:0140326">
    <property type="term" value="F:ATPase-coupled intramembrane lipid transporter activity"/>
    <property type="evidence" value="ECO:0007669"/>
    <property type="project" value="TreeGrafter"/>
</dbReference>
<reference evidence="10" key="1">
    <citation type="journal article" date="2013" name="Proc. Natl. Acad. Sci. U.S.A.">
        <title>Genome structure and metabolic features in the red seaweed Chondrus crispus shed light on evolution of the Archaeplastida.</title>
        <authorList>
            <person name="Collen J."/>
            <person name="Porcel B."/>
            <person name="Carre W."/>
            <person name="Ball S.G."/>
            <person name="Chaparro C."/>
            <person name="Tonon T."/>
            <person name="Barbeyron T."/>
            <person name="Michel G."/>
            <person name="Noel B."/>
            <person name="Valentin K."/>
            <person name="Elias M."/>
            <person name="Artiguenave F."/>
            <person name="Arun A."/>
            <person name="Aury J.M."/>
            <person name="Barbosa-Neto J.F."/>
            <person name="Bothwell J.H."/>
            <person name="Bouget F.Y."/>
            <person name="Brillet L."/>
            <person name="Cabello-Hurtado F."/>
            <person name="Capella-Gutierrez S."/>
            <person name="Charrier B."/>
            <person name="Cladiere L."/>
            <person name="Cock J.M."/>
            <person name="Coelho S.M."/>
            <person name="Colleoni C."/>
            <person name="Czjzek M."/>
            <person name="Da Silva C."/>
            <person name="Delage L."/>
            <person name="Denoeud F."/>
            <person name="Deschamps P."/>
            <person name="Dittami S.M."/>
            <person name="Gabaldon T."/>
            <person name="Gachon C.M."/>
            <person name="Groisillier A."/>
            <person name="Herve C."/>
            <person name="Jabbari K."/>
            <person name="Katinka M."/>
            <person name="Kloareg B."/>
            <person name="Kowalczyk N."/>
            <person name="Labadie K."/>
            <person name="Leblanc C."/>
            <person name="Lopez P.J."/>
            <person name="McLachlan D.H."/>
            <person name="Meslet-Cladiere L."/>
            <person name="Moustafa A."/>
            <person name="Nehr Z."/>
            <person name="Nyvall Collen P."/>
            <person name="Panaud O."/>
            <person name="Partensky F."/>
            <person name="Poulain J."/>
            <person name="Rensing S.A."/>
            <person name="Rousvoal S."/>
            <person name="Samson G."/>
            <person name="Symeonidi A."/>
            <person name="Weissenbach J."/>
            <person name="Zambounis A."/>
            <person name="Wincker P."/>
            <person name="Boyen C."/>
        </authorList>
    </citation>
    <scope>NUCLEOTIDE SEQUENCE [LARGE SCALE GENOMIC DNA]</scope>
    <source>
        <strain evidence="10">cv. Stackhouse</strain>
    </source>
</reference>
<keyword evidence="10" id="KW-1185">Reference proteome</keyword>
<dbReference type="GO" id="GO:0045332">
    <property type="term" value="P:phospholipid translocation"/>
    <property type="evidence" value="ECO:0007669"/>
    <property type="project" value="TreeGrafter"/>
</dbReference>